<reference evidence="1 2" key="1">
    <citation type="journal article" date="2010" name="J. Bacteriol.">
        <title>Whole genome sequences of two Xylella fastidiosa strains (M12 and M23) causing almond leaf scorch disease in California.</title>
        <authorList>
            <person name="Chen J."/>
            <person name="Xie G."/>
            <person name="Han S."/>
            <person name="Chertkov O."/>
            <person name="Sims D."/>
            <person name="Civerolo E.L."/>
        </authorList>
    </citation>
    <scope>NUCLEOTIDE SEQUENCE [LARGE SCALE GENOMIC DNA]</scope>
    <source>
        <strain evidence="1 2">M23</strain>
    </source>
</reference>
<protein>
    <submittedName>
        <fullName evidence="1">Uncharacterized protein</fullName>
    </submittedName>
</protein>
<evidence type="ECO:0000313" key="2">
    <source>
        <dbReference type="Proteomes" id="UP000001698"/>
    </source>
</evidence>
<evidence type="ECO:0000313" key="1">
    <source>
        <dbReference type="EMBL" id="ACB93163.1"/>
    </source>
</evidence>
<dbReference type="HOGENOM" id="CLU_3376782_0_0_6"/>
<dbReference type="KEGG" id="xfn:XfasM23_1759"/>
<dbReference type="AlphaFoldDB" id="B2I887"/>
<accession>B2I887</accession>
<sequence length="34" mass="3721">MTIISPIQTNHVLTLTASTLPPQAIMLPMIHVTH</sequence>
<proteinExistence type="predicted"/>
<dbReference type="EMBL" id="CP001011">
    <property type="protein sequence ID" value="ACB93163.1"/>
    <property type="molecule type" value="Genomic_DNA"/>
</dbReference>
<gene>
    <name evidence="1" type="ordered locus">XfasM23_1759</name>
</gene>
<organism evidence="1 2">
    <name type="scientific">Xylella fastidiosa (strain M23)</name>
    <dbReference type="NCBI Taxonomy" id="405441"/>
    <lineage>
        <taxon>Bacteria</taxon>
        <taxon>Pseudomonadati</taxon>
        <taxon>Pseudomonadota</taxon>
        <taxon>Gammaproteobacteria</taxon>
        <taxon>Lysobacterales</taxon>
        <taxon>Lysobacteraceae</taxon>
        <taxon>Xylella</taxon>
    </lineage>
</organism>
<dbReference type="Proteomes" id="UP000001698">
    <property type="component" value="Chromosome"/>
</dbReference>
<name>B2I887_XYLF2</name>